<keyword evidence="3" id="KW-1185">Reference proteome</keyword>
<accession>A0A7D5TCR3</accession>
<dbReference type="EMBL" id="CP058909">
    <property type="protein sequence ID" value="QLH82295.1"/>
    <property type="molecule type" value="Genomic_DNA"/>
</dbReference>
<dbReference type="AlphaFoldDB" id="A0A7D5TCR3"/>
<name>A0A7D5TCR3_9EURY</name>
<dbReference type="RefSeq" id="WP_179922763.1">
    <property type="nucleotide sequence ID" value="NZ_CP058909.1"/>
</dbReference>
<feature type="compositionally biased region" description="Polar residues" evidence="1">
    <location>
        <begin position="1"/>
        <end position="11"/>
    </location>
</feature>
<sequence length="103" mass="11611">MSQANETQQTDLEAAADGDHKDAVVELNNDNGTVLREGDVLANTRTDEKLIVLGFNEEIESIEYYSNHEQEEGLHEPRFIPSCFDAIFRTVDNRTEIIELSPS</sequence>
<gene>
    <name evidence="2" type="ORF">HZS54_12030</name>
</gene>
<dbReference type="KEGG" id="hpel:HZS54_12030"/>
<protein>
    <submittedName>
        <fullName evidence="2">Uncharacterized protein</fullName>
    </submittedName>
</protein>
<dbReference type="Proteomes" id="UP000509346">
    <property type="component" value="Chromosome"/>
</dbReference>
<evidence type="ECO:0000256" key="1">
    <source>
        <dbReference type="SAM" id="MobiDB-lite"/>
    </source>
</evidence>
<organism evidence="2 3">
    <name type="scientific">Halosimplex pelagicum</name>
    <dbReference type="NCBI Taxonomy" id="869886"/>
    <lineage>
        <taxon>Archaea</taxon>
        <taxon>Methanobacteriati</taxon>
        <taxon>Methanobacteriota</taxon>
        <taxon>Stenosarchaea group</taxon>
        <taxon>Halobacteria</taxon>
        <taxon>Halobacteriales</taxon>
        <taxon>Haloarculaceae</taxon>
        <taxon>Halosimplex</taxon>
    </lineage>
</organism>
<feature type="region of interest" description="Disordered" evidence="1">
    <location>
        <begin position="1"/>
        <end position="29"/>
    </location>
</feature>
<dbReference type="GeneID" id="56083329"/>
<reference evidence="2 3" key="1">
    <citation type="submission" date="2020-07" db="EMBL/GenBank/DDBJ databases">
        <title>Halosimplex litoreum sp. nov. and Halosimplex rubrum sp. nov., isolated from different salt environments.</title>
        <authorList>
            <person name="Cui H."/>
        </authorList>
    </citation>
    <scope>NUCLEOTIDE SEQUENCE [LARGE SCALE GENOMIC DNA]</scope>
    <source>
        <strain evidence="2 3">R2</strain>
    </source>
</reference>
<evidence type="ECO:0000313" key="2">
    <source>
        <dbReference type="EMBL" id="QLH82295.1"/>
    </source>
</evidence>
<evidence type="ECO:0000313" key="3">
    <source>
        <dbReference type="Proteomes" id="UP000509346"/>
    </source>
</evidence>
<proteinExistence type="predicted"/>